<gene>
    <name evidence="2" type="ordered locus">Os02g0181100</name>
    <name evidence="2" type="ORF">OSNPB_020181100</name>
</gene>
<evidence type="ECO:0000256" key="1">
    <source>
        <dbReference type="SAM" id="MobiDB-lite"/>
    </source>
</evidence>
<proteinExistence type="predicted"/>
<dbReference type="InParanoid" id="A0A0P0VFM0"/>
<dbReference type="AlphaFoldDB" id="A0A0P0VFM0"/>
<reference evidence="3" key="1">
    <citation type="journal article" date="2005" name="Nature">
        <title>The map-based sequence of the rice genome.</title>
        <authorList>
            <consortium name="International rice genome sequencing project (IRGSP)"/>
            <person name="Matsumoto T."/>
            <person name="Wu J."/>
            <person name="Kanamori H."/>
            <person name="Katayose Y."/>
            <person name="Fujisawa M."/>
            <person name="Namiki N."/>
            <person name="Mizuno H."/>
            <person name="Yamamoto K."/>
            <person name="Antonio B.A."/>
            <person name="Baba T."/>
            <person name="Sakata K."/>
            <person name="Nagamura Y."/>
            <person name="Aoki H."/>
            <person name="Arikawa K."/>
            <person name="Arita K."/>
            <person name="Bito T."/>
            <person name="Chiden Y."/>
            <person name="Fujitsuka N."/>
            <person name="Fukunaka R."/>
            <person name="Hamada M."/>
            <person name="Harada C."/>
            <person name="Hayashi A."/>
            <person name="Hijishita S."/>
            <person name="Honda M."/>
            <person name="Hosokawa S."/>
            <person name="Ichikawa Y."/>
            <person name="Idonuma A."/>
            <person name="Iijima M."/>
            <person name="Ikeda M."/>
            <person name="Ikeno M."/>
            <person name="Ito K."/>
            <person name="Ito S."/>
            <person name="Ito T."/>
            <person name="Ito Y."/>
            <person name="Ito Y."/>
            <person name="Iwabuchi A."/>
            <person name="Kamiya K."/>
            <person name="Karasawa W."/>
            <person name="Kurita K."/>
            <person name="Katagiri S."/>
            <person name="Kikuta A."/>
            <person name="Kobayashi H."/>
            <person name="Kobayashi N."/>
            <person name="Machita K."/>
            <person name="Maehara T."/>
            <person name="Masukawa M."/>
            <person name="Mizubayashi T."/>
            <person name="Mukai Y."/>
            <person name="Nagasaki H."/>
            <person name="Nagata Y."/>
            <person name="Naito S."/>
            <person name="Nakashima M."/>
            <person name="Nakama Y."/>
            <person name="Nakamichi Y."/>
            <person name="Nakamura M."/>
            <person name="Meguro A."/>
            <person name="Negishi M."/>
            <person name="Ohta I."/>
            <person name="Ohta T."/>
            <person name="Okamoto M."/>
            <person name="Ono N."/>
            <person name="Saji S."/>
            <person name="Sakaguchi M."/>
            <person name="Sakai K."/>
            <person name="Shibata M."/>
            <person name="Shimokawa T."/>
            <person name="Song J."/>
            <person name="Takazaki Y."/>
            <person name="Terasawa K."/>
            <person name="Tsugane M."/>
            <person name="Tsuji K."/>
            <person name="Ueda S."/>
            <person name="Waki K."/>
            <person name="Yamagata H."/>
            <person name="Yamamoto M."/>
            <person name="Yamamoto S."/>
            <person name="Yamane H."/>
            <person name="Yoshiki S."/>
            <person name="Yoshihara R."/>
            <person name="Yukawa K."/>
            <person name="Zhong H."/>
            <person name="Yano M."/>
            <person name="Yuan Q."/>
            <person name="Ouyang S."/>
            <person name="Liu J."/>
            <person name="Jones K.M."/>
            <person name="Gansberger K."/>
            <person name="Moffat K."/>
            <person name="Hill J."/>
            <person name="Bera J."/>
            <person name="Fadrosh D."/>
            <person name="Jin S."/>
            <person name="Johri S."/>
            <person name="Kim M."/>
            <person name="Overton L."/>
            <person name="Reardon M."/>
            <person name="Tsitrin T."/>
            <person name="Vuong H."/>
            <person name="Weaver B."/>
            <person name="Ciecko A."/>
            <person name="Tallon L."/>
            <person name="Jackson J."/>
            <person name="Pai G."/>
            <person name="Aken S.V."/>
            <person name="Utterback T."/>
            <person name="Reidmuller S."/>
            <person name="Feldblyum T."/>
            <person name="Hsiao J."/>
            <person name="Zismann V."/>
            <person name="Iobst S."/>
            <person name="de Vazeille A.R."/>
            <person name="Buell C.R."/>
            <person name="Ying K."/>
            <person name="Li Y."/>
            <person name="Lu T."/>
            <person name="Huang Y."/>
            <person name="Zhao Q."/>
            <person name="Feng Q."/>
            <person name="Zhang L."/>
            <person name="Zhu J."/>
            <person name="Weng Q."/>
            <person name="Mu J."/>
            <person name="Lu Y."/>
            <person name="Fan D."/>
            <person name="Liu Y."/>
            <person name="Guan J."/>
            <person name="Zhang Y."/>
            <person name="Yu S."/>
            <person name="Liu X."/>
            <person name="Zhang Y."/>
            <person name="Hong G."/>
            <person name="Han B."/>
            <person name="Choisne N."/>
            <person name="Demange N."/>
            <person name="Orjeda G."/>
            <person name="Samain S."/>
            <person name="Cattolico L."/>
            <person name="Pelletier E."/>
            <person name="Couloux A."/>
            <person name="Segurens B."/>
            <person name="Wincker P."/>
            <person name="D'Hont A."/>
            <person name="Scarpelli C."/>
            <person name="Weissenbach J."/>
            <person name="Salanoubat M."/>
            <person name="Quetier F."/>
            <person name="Yu Y."/>
            <person name="Kim H.R."/>
            <person name="Rambo T."/>
            <person name="Currie J."/>
            <person name="Collura K."/>
            <person name="Luo M."/>
            <person name="Yang T."/>
            <person name="Ammiraju J.S.S."/>
            <person name="Engler F."/>
            <person name="Soderlund C."/>
            <person name="Wing R.A."/>
            <person name="Palmer L.E."/>
            <person name="de la Bastide M."/>
            <person name="Spiegel L."/>
            <person name="Nascimento L."/>
            <person name="Zutavern T."/>
            <person name="O'Shaughnessy A."/>
            <person name="Dike S."/>
            <person name="Dedhia N."/>
            <person name="Preston R."/>
            <person name="Balija V."/>
            <person name="McCombie W.R."/>
            <person name="Chow T."/>
            <person name="Chen H."/>
            <person name="Chung M."/>
            <person name="Chen C."/>
            <person name="Shaw J."/>
            <person name="Wu H."/>
            <person name="Hsiao K."/>
            <person name="Chao Y."/>
            <person name="Chu M."/>
            <person name="Cheng C."/>
            <person name="Hour A."/>
            <person name="Lee P."/>
            <person name="Lin S."/>
            <person name="Lin Y."/>
            <person name="Liou J."/>
            <person name="Liu S."/>
            <person name="Hsing Y."/>
            <person name="Raghuvanshi S."/>
            <person name="Mohanty A."/>
            <person name="Bharti A.K."/>
            <person name="Gaur A."/>
            <person name="Gupta V."/>
            <person name="Kumar D."/>
            <person name="Ravi V."/>
            <person name="Vij S."/>
            <person name="Kapur A."/>
            <person name="Khurana P."/>
            <person name="Khurana P."/>
            <person name="Khurana J.P."/>
            <person name="Tyagi A.K."/>
            <person name="Gaikwad K."/>
            <person name="Singh A."/>
            <person name="Dalal V."/>
            <person name="Srivastava S."/>
            <person name="Dixit A."/>
            <person name="Pal A.K."/>
            <person name="Ghazi I.A."/>
            <person name="Yadav M."/>
            <person name="Pandit A."/>
            <person name="Bhargava A."/>
            <person name="Sureshbabu K."/>
            <person name="Batra K."/>
            <person name="Sharma T.R."/>
            <person name="Mohapatra T."/>
            <person name="Singh N.K."/>
            <person name="Messing J."/>
            <person name="Nelson A.B."/>
            <person name="Fuks G."/>
            <person name="Kavchok S."/>
            <person name="Keizer G."/>
            <person name="Linton E."/>
            <person name="Llaca V."/>
            <person name="Song R."/>
            <person name="Tanyolac B."/>
            <person name="Young S."/>
            <person name="Ho-Il K."/>
            <person name="Hahn J.H."/>
            <person name="Sangsakoo G."/>
            <person name="Vanavichit A."/>
            <person name="de Mattos Luiz.A.T."/>
            <person name="Zimmer P.D."/>
            <person name="Malone G."/>
            <person name="Dellagostin O."/>
            <person name="de Oliveira A.C."/>
            <person name="Bevan M."/>
            <person name="Bancroft I."/>
            <person name="Minx P."/>
            <person name="Cordum H."/>
            <person name="Wilson R."/>
            <person name="Cheng Z."/>
            <person name="Jin W."/>
            <person name="Jiang J."/>
            <person name="Leong S.A."/>
            <person name="Iwama H."/>
            <person name="Gojobori T."/>
            <person name="Itoh T."/>
            <person name="Niimura Y."/>
            <person name="Fujii Y."/>
            <person name="Habara T."/>
            <person name="Sakai H."/>
            <person name="Sato Y."/>
            <person name="Wilson G."/>
            <person name="Kumar K."/>
            <person name="McCouch S."/>
            <person name="Juretic N."/>
            <person name="Hoen D."/>
            <person name="Wright S."/>
            <person name="Bruskiewich R."/>
            <person name="Bureau T."/>
            <person name="Miyao A."/>
            <person name="Hirochika H."/>
            <person name="Nishikawa T."/>
            <person name="Kadowaki K."/>
            <person name="Sugiura M."/>
            <person name="Burr B."/>
            <person name="Sasaki T."/>
        </authorList>
    </citation>
    <scope>NUCLEOTIDE SEQUENCE [LARGE SCALE GENOMIC DNA]</scope>
    <source>
        <strain evidence="3">cv. Nipponbare</strain>
    </source>
</reference>
<evidence type="ECO:0000313" key="2">
    <source>
        <dbReference type="EMBL" id="BAS77306.1"/>
    </source>
</evidence>
<feature type="region of interest" description="Disordered" evidence="1">
    <location>
        <begin position="1"/>
        <end position="41"/>
    </location>
</feature>
<dbReference type="Proteomes" id="UP000059680">
    <property type="component" value="Chromosome 2"/>
</dbReference>
<sequence length="86" mass="8884">MGRRRGGGGASAGGGGGTEAAACKRQRSSCGRRRSGYMSSTVTVGVTSTREEGMGMGRARWSVDGEEDAGGGGLDKVLLLLRRYWA</sequence>
<reference evidence="2 3" key="2">
    <citation type="journal article" date="2013" name="Plant Cell Physiol.">
        <title>Rice Annotation Project Database (RAP-DB): an integrative and interactive database for rice genomics.</title>
        <authorList>
            <person name="Sakai H."/>
            <person name="Lee S.S."/>
            <person name="Tanaka T."/>
            <person name="Numa H."/>
            <person name="Kim J."/>
            <person name="Kawahara Y."/>
            <person name="Wakimoto H."/>
            <person name="Yang C.C."/>
            <person name="Iwamoto M."/>
            <person name="Abe T."/>
            <person name="Yamada Y."/>
            <person name="Muto A."/>
            <person name="Inokuchi H."/>
            <person name="Ikemura T."/>
            <person name="Matsumoto T."/>
            <person name="Sasaki T."/>
            <person name="Itoh T."/>
        </authorList>
    </citation>
    <scope>NUCLEOTIDE SEQUENCE [LARGE SCALE GENOMIC DNA]</scope>
    <source>
        <strain evidence="3">cv. Nipponbare</strain>
    </source>
</reference>
<accession>A0A0P0VFM0</accession>
<reference evidence="2 3" key="3">
    <citation type="journal article" date="2013" name="Rice">
        <title>Improvement of the Oryza sativa Nipponbare reference genome using next generation sequence and optical map data.</title>
        <authorList>
            <person name="Kawahara Y."/>
            <person name="de la Bastide M."/>
            <person name="Hamilton J.P."/>
            <person name="Kanamori H."/>
            <person name="McCombie W.R."/>
            <person name="Ouyang S."/>
            <person name="Schwartz D.C."/>
            <person name="Tanaka T."/>
            <person name="Wu J."/>
            <person name="Zhou S."/>
            <person name="Childs K.L."/>
            <person name="Davidson R.M."/>
            <person name="Lin H."/>
            <person name="Quesada-Ocampo L."/>
            <person name="Vaillancourt B."/>
            <person name="Sakai H."/>
            <person name="Lee S.S."/>
            <person name="Kim J."/>
            <person name="Numa H."/>
            <person name="Itoh T."/>
            <person name="Buell C.R."/>
            <person name="Matsumoto T."/>
        </authorList>
    </citation>
    <scope>NUCLEOTIDE SEQUENCE [LARGE SCALE GENOMIC DNA]</scope>
    <source>
        <strain evidence="3">cv. Nipponbare</strain>
    </source>
</reference>
<keyword evidence="3" id="KW-1185">Reference proteome</keyword>
<feature type="compositionally biased region" description="Gly residues" evidence="1">
    <location>
        <begin position="7"/>
        <end position="18"/>
    </location>
</feature>
<organism evidence="2 3">
    <name type="scientific">Oryza sativa subsp. japonica</name>
    <name type="common">Rice</name>
    <dbReference type="NCBI Taxonomy" id="39947"/>
    <lineage>
        <taxon>Eukaryota</taxon>
        <taxon>Viridiplantae</taxon>
        <taxon>Streptophyta</taxon>
        <taxon>Embryophyta</taxon>
        <taxon>Tracheophyta</taxon>
        <taxon>Spermatophyta</taxon>
        <taxon>Magnoliopsida</taxon>
        <taxon>Liliopsida</taxon>
        <taxon>Poales</taxon>
        <taxon>Poaceae</taxon>
        <taxon>BOP clade</taxon>
        <taxon>Oryzoideae</taxon>
        <taxon>Oryzeae</taxon>
        <taxon>Oryzinae</taxon>
        <taxon>Oryza</taxon>
        <taxon>Oryza sativa</taxon>
    </lineage>
</organism>
<dbReference type="PaxDb" id="39947-A0A0P0VFM0"/>
<dbReference type="EMBL" id="AP014958">
    <property type="protein sequence ID" value="BAS77306.1"/>
    <property type="molecule type" value="Genomic_DNA"/>
</dbReference>
<evidence type="ECO:0000313" key="3">
    <source>
        <dbReference type="Proteomes" id="UP000059680"/>
    </source>
</evidence>
<feature type="compositionally biased region" description="Basic residues" evidence="1">
    <location>
        <begin position="24"/>
        <end position="35"/>
    </location>
</feature>
<protein>
    <submittedName>
        <fullName evidence="2">Os02g0181100 protein</fullName>
    </submittedName>
</protein>
<name>A0A0P0VFM0_ORYSJ</name>